<dbReference type="RefSeq" id="WP_119909622.1">
    <property type="nucleotide sequence ID" value="NZ_QZCH01000003.1"/>
</dbReference>
<evidence type="ECO:0000256" key="1">
    <source>
        <dbReference type="ARBA" id="ARBA00004429"/>
    </source>
</evidence>
<evidence type="ECO:0000256" key="6">
    <source>
        <dbReference type="ARBA" id="ARBA00022989"/>
    </source>
</evidence>
<feature type="transmembrane region" description="Helical" evidence="9">
    <location>
        <begin position="174"/>
        <end position="199"/>
    </location>
</feature>
<feature type="transmembrane region" description="Helical" evidence="9">
    <location>
        <begin position="219"/>
        <end position="237"/>
    </location>
</feature>
<reference evidence="11 12" key="1">
    <citation type="submission" date="2018-09" db="EMBL/GenBank/DDBJ databases">
        <authorList>
            <person name="Wang F."/>
        </authorList>
    </citation>
    <scope>NUCLEOTIDE SEQUENCE [LARGE SCALE GENOMIC DNA]</scope>
    <source>
        <strain evidence="11 12">PLHSC7-2</strain>
    </source>
</reference>
<dbReference type="InterPro" id="IPR003004">
    <property type="entry name" value="GspF/PilC"/>
</dbReference>
<evidence type="ECO:0000256" key="3">
    <source>
        <dbReference type="ARBA" id="ARBA00022475"/>
    </source>
</evidence>
<dbReference type="EMBL" id="QZCH01000003">
    <property type="protein sequence ID" value="RJG49976.1"/>
    <property type="molecule type" value="Genomic_DNA"/>
</dbReference>
<gene>
    <name evidence="11" type="ORF">D1Z90_04850</name>
</gene>
<dbReference type="InterPro" id="IPR018076">
    <property type="entry name" value="T2SS_GspF_dom"/>
</dbReference>
<dbReference type="PANTHER" id="PTHR30012">
    <property type="entry name" value="GENERAL SECRETION PATHWAY PROTEIN"/>
    <property type="match status" value="1"/>
</dbReference>
<dbReference type="Pfam" id="PF00482">
    <property type="entry name" value="T2SSF"/>
    <property type="match status" value="2"/>
</dbReference>
<evidence type="ECO:0000256" key="5">
    <source>
        <dbReference type="ARBA" id="ARBA00022692"/>
    </source>
</evidence>
<dbReference type="AlphaFoldDB" id="A0A418YI19"/>
<comment type="caution">
    <text evidence="11">The sequence shown here is derived from an EMBL/GenBank/DDBJ whole genome shotgun (WGS) entry which is preliminary data.</text>
</comment>
<dbReference type="Gene3D" id="1.20.81.30">
    <property type="entry name" value="Type II secretion system (T2SS), domain F"/>
    <property type="match status" value="2"/>
</dbReference>
<feature type="compositionally biased region" description="Basic and acidic residues" evidence="8">
    <location>
        <begin position="1"/>
        <end position="10"/>
    </location>
</feature>
<feature type="region of interest" description="Disordered" evidence="8">
    <location>
        <begin position="1"/>
        <end position="22"/>
    </location>
</feature>
<evidence type="ECO:0000313" key="11">
    <source>
        <dbReference type="EMBL" id="RJG49976.1"/>
    </source>
</evidence>
<dbReference type="Proteomes" id="UP000283255">
    <property type="component" value="Unassembled WGS sequence"/>
</dbReference>
<keyword evidence="4" id="KW-0997">Cell inner membrane</keyword>
<evidence type="ECO:0000313" key="12">
    <source>
        <dbReference type="Proteomes" id="UP000283255"/>
    </source>
</evidence>
<keyword evidence="3" id="KW-1003">Cell membrane</keyword>
<evidence type="ECO:0000256" key="9">
    <source>
        <dbReference type="SAM" id="Phobius"/>
    </source>
</evidence>
<comment type="subcellular location">
    <subcellularLocation>
        <location evidence="1">Cell inner membrane</location>
        <topology evidence="1">Multi-pass membrane protein</topology>
    </subcellularLocation>
</comment>
<dbReference type="FunFam" id="1.20.81.30:FF:000001">
    <property type="entry name" value="Type II secretion system protein F"/>
    <property type="match status" value="2"/>
</dbReference>
<evidence type="ECO:0000256" key="2">
    <source>
        <dbReference type="ARBA" id="ARBA00005745"/>
    </source>
</evidence>
<evidence type="ECO:0000256" key="4">
    <source>
        <dbReference type="ARBA" id="ARBA00022519"/>
    </source>
</evidence>
<reference evidence="11 12" key="2">
    <citation type="submission" date="2019-01" db="EMBL/GenBank/DDBJ databases">
        <title>Motilimonas pumilus sp. nov., isolated from the gut of sea cucumber (Apostichopus japonicus).</title>
        <authorList>
            <person name="Wang F.-Q."/>
            <person name="Ren L.-H."/>
            <person name="Lin Y.-W."/>
            <person name="Sun G.-H."/>
            <person name="Du Z.-J."/>
            <person name="Zhao J.-X."/>
            <person name="Liu X.-J."/>
            <person name="Liu L.-J."/>
        </authorList>
    </citation>
    <scope>NUCLEOTIDE SEQUENCE [LARGE SCALE GENOMIC DNA]</scope>
    <source>
        <strain evidence="11 12">PLHSC7-2</strain>
    </source>
</reference>
<keyword evidence="7 9" id="KW-0472">Membrane</keyword>
<dbReference type="PANTHER" id="PTHR30012:SF4">
    <property type="entry name" value="MSHA BIOGENESIS PROTEIN MSHG"/>
    <property type="match status" value="1"/>
</dbReference>
<protein>
    <submittedName>
        <fullName evidence="11">Type II secretion system F family protein</fullName>
    </submittedName>
</protein>
<dbReference type="GO" id="GO:0015628">
    <property type="term" value="P:protein secretion by the type II secretion system"/>
    <property type="evidence" value="ECO:0007669"/>
    <property type="project" value="TreeGrafter"/>
</dbReference>
<proteinExistence type="inferred from homology"/>
<name>A0A418YI19_9GAMM</name>
<feature type="domain" description="Type II secretion system protein GspF" evidence="10">
    <location>
        <begin position="273"/>
        <end position="394"/>
    </location>
</feature>
<evidence type="ECO:0000256" key="8">
    <source>
        <dbReference type="SAM" id="MobiDB-lite"/>
    </source>
</evidence>
<feature type="transmembrane region" description="Helical" evidence="9">
    <location>
        <begin position="375"/>
        <end position="396"/>
    </location>
</feature>
<keyword evidence="6 9" id="KW-1133">Transmembrane helix</keyword>
<keyword evidence="5 9" id="KW-0812">Transmembrane</keyword>
<dbReference type="InterPro" id="IPR042094">
    <property type="entry name" value="T2SS_GspF_sf"/>
</dbReference>
<accession>A0A418YI19</accession>
<feature type="domain" description="Type II secretion system protein GspF" evidence="10">
    <location>
        <begin position="69"/>
        <end position="192"/>
    </location>
</feature>
<dbReference type="GO" id="GO:0005886">
    <property type="term" value="C:plasma membrane"/>
    <property type="evidence" value="ECO:0007669"/>
    <property type="project" value="UniProtKB-SubCell"/>
</dbReference>
<evidence type="ECO:0000259" key="10">
    <source>
        <dbReference type="Pfam" id="PF00482"/>
    </source>
</evidence>
<dbReference type="PRINTS" id="PR00812">
    <property type="entry name" value="BCTERIALGSPF"/>
</dbReference>
<sequence>MPVFDYKGRDAQGGQVSGQLESSDEATVADALMRRGIMPTSIKPGRAKSDFDLSVWLERSVPLDQMVIFTRQMYSLTKAGIPIIRAINGLAESSHSKLLQRTLHDVSEQMRNGRPLAVAMQGHPKVFNTLFLSIVNVGENTGQLDKAFLQLSEYLELEQETQKRVKAAMRYPSFVLMALVAAMVILNIFVIPTFAGMFAKFGVDLPLPTRILMTTSSVFVNYWHWMLIGCIAVYFGIKSWLKTDRGRFTWDRYKLRLPIVGDILNRTLLARYSRSFSMMLTAGVPLNSALSFVAQATDNAFMADRIVGMREGIERGESLLRTSNNSGLFTPLVLQMIAVGEETGQVDELLQEAAEFYEREVDYDLKSLTAKIEPILIAIVAGMVLILALGIFTPMWDMMKAFKGG</sequence>
<comment type="similarity">
    <text evidence="2">Belongs to the GSP F family.</text>
</comment>
<organism evidence="11 12">
    <name type="scientific">Motilimonas pumila</name>
    <dbReference type="NCBI Taxonomy" id="2303987"/>
    <lineage>
        <taxon>Bacteria</taxon>
        <taxon>Pseudomonadati</taxon>
        <taxon>Pseudomonadota</taxon>
        <taxon>Gammaproteobacteria</taxon>
        <taxon>Alteromonadales</taxon>
        <taxon>Alteromonadales genera incertae sedis</taxon>
        <taxon>Motilimonas</taxon>
    </lineage>
</organism>
<keyword evidence="12" id="KW-1185">Reference proteome</keyword>
<dbReference type="OrthoDB" id="9805682at2"/>
<evidence type="ECO:0000256" key="7">
    <source>
        <dbReference type="ARBA" id="ARBA00023136"/>
    </source>
</evidence>